<name>A0A8H3VVG9_9PEZI</name>
<gene>
    <name evidence="1" type="ORF">GQ607_017009</name>
</gene>
<reference evidence="1 2" key="1">
    <citation type="submission" date="2019-12" db="EMBL/GenBank/DDBJ databases">
        <title>A genome sequence resource for the geographically widespread anthracnose pathogen Colletotrichum asianum.</title>
        <authorList>
            <person name="Meng Y."/>
        </authorList>
    </citation>
    <scope>NUCLEOTIDE SEQUENCE [LARGE SCALE GENOMIC DNA]</scope>
    <source>
        <strain evidence="1 2">ICMP 18580</strain>
    </source>
</reference>
<accession>A0A8H3VVG9</accession>
<evidence type="ECO:0000313" key="2">
    <source>
        <dbReference type="Proteomes" id="UP000434172"/>
    </source>
</evidence>
<dbReference type="Proteomes" id="UP000434172">
    <property type="component" value="Unassembled WGS sequence"/>
</dbReference>
<dbReference type="EMBL" id="WOWK01000188">
    <property type="protein sequence ID" value="KAF0315724.1"/>
    <property type="molecule type" value="Genomic_DNA"/>
</dbReference>
<dbReference type="AlphaFoldDB" id="A0A8H3VVG9"/>
<comment type="caution">
    <text evidence="1">The sequence shown here is derived from an EMBL/GenBank/DDBJ whole genome shotgun (WGS) entry which is preliminary data.</text>
</comment>
<proteinExistence type="predicted"/>
<sequence length="49" mass="6266">FIKYIYFILYKEVNNIRKYTYILLKYIIFNYKILKEIILNRNKIFILKL</sequence>
<keyword evidence="2" id="KW-1185">Reference proteome</keyword>
<protein>
    <submittedName>
        <fullName evidence="1">Uncharacterized protein</fullName>
    </submittedName>
</protein>
<evidence type="ECO:0000313" key="1">
    <source>
        <dbReference type="EMBL" id="KAF0315724.1"/>
    </source>
</evidence>
<dbReference type="OrthoDB" id="5100833at2759"/>
<organism evidence="1 2">
    <name type="scientific">Colletotrichum asianum</name>
    <dbReference type="NCBI Taxonomy" id="702518"/>
    <lineage>
        <taxon>Eukaryota</taxon>
        <taxon>Fungi</taxon>
        <taxon>Dikarya</taxon>
        <taxon>Ascomycota</taxon>
        <taxon>Pezizomycotina</taxon>
        <taxon>Sordariomycetes</taxon>
        <taxon>Hypocreomycetidae</taxon>
        <taxon>Glomerellales</taxon>
        <taxon>Glomerellaceae</taxon>
        <taxon>Colletotrichum</taxon>
        <taxon>Colletotrichum gloeosporioides species complex</taxon>
    </lineage>
</organism>
<feature type="non-terminal residue" evidence="1">
    <location>
        <position position="1"/>
    </location>
</feature>